<dbReference type="Proteomes" id="UP000054166">
    <property type="component" value="Unassembled WGS sequence"/>
</dbReference>
<organism evidence="1 2">
    <name type="scientific">Piloderma croceum (strain F 1598)</name>
    <dbReference type="NCBI Taxonomy" id="765440"/>
    <lineage>
        <taxon>Eukaryota</taxon>
        <taxon>Fungi</taxon>
        <taxon>Dikarya</taxon>
        <taxon>Basidiomycota</taxon>
        <taxon>Agaricomycotina</taxon>
        <taxon>Agaricomycetes</taxon>
        <taxon>Agaricomycetidae</taxon>
        <taxon>Atheliales</taxon>
        <taxon>Atheliaceae</taxon>
        <taxon>Piloderma</taxon>
    </lineage>
</organism>
<protein>
    <submittedName>
        <fullName evidence="1">Uncharacterized protein</fullName>
    </submittedName>
</protein>
<reference evidence="2" key="2">
    <citation type="submission" date="2015-01" db="EMBL/GenBank/DDBJ databases">
        <title>Evolutionary Origins and Diversification of the Mycorrhizal Mutualists.</title>
        <authorList>
            <consortium name="DOE Joint Genome Institute"/>
            <consortium name="Mycorrhizal Genomics Consortium"/>
            <person name="Kohler A."/>
            <person name="Kuo A."/>
            <person name="Nagy L.G."/>
            <person name="Floudas D."/>
            <person name="Copeland A."/>
            <person name="Barry K.W."/>
            <person name="Cichocki N."/>
            <person name="Veneault-Fourrey C."/>
            <person name="LaButti K."/>
            <person name="Lindquist E.A."/>
            <person name="Lipzen A."/>
            <person name="Lundell T."/>
            <person name="Morin E."/>
            <person name="Murat C."/>
            <person name="Riley R."/>
            <person name="Ohm R."/>
            <person name="Sun H."/>
            <person name="Tunlid A."/>
            <person name="Henrissat B."/>
            <person name="Grigoriev I.V."/>
            <person name="Hibbett D.S."/>
            <person name="Martin F."/>
        </authorList>
    </citation>
    <scope>NUCLEOTIDE SEQUENCE [LARGE SCALE GENOMIC DNA]</scope>
    <source>
        <strain evidence="2">F 1598</strain>
    </source>
</reference>
<evidence type="ECO:0000313" key="2">
    <source>
        <dbReference type="Proteomes" id="UP000054166"/>
    </source>
</evidence>
<dbReference type="InParanoid" id="A0A0C3G325"/>
<name>A0A0C3G325_PILCF</name>
<keyword evidence="2" id="KW-1185">Reference proteome</keyword>
<sequence length="93" mass="10375">MCYVLHHFIYLARSRKLEEHAKHIQNRPSAKACVSVEVAGSSKGLHVRGICSTENAGLGDIRIYMSGRPLDPLMSIDPGIIPDPTQEARYLTW</sequence>
<reference evidence="1 2" key="1">
    <citation type="submission" date="2014-04" db="EMBL/GenBank/DDBJ databases">
        <authorList>
            <consortium name="DOE Joint Genome Institute"/>
            <person name="Kuo A."/>
            <person name="Tarkka M."/>
            <person name="Buscot F."/>
            <person name="Kohler A."/>
            <person name="Nagy L.G."/>
            <person name="Floudas D."/>
            <person name="Copeland A."/>
            <person name="Barry K.W."/>
            <person name="Cichocki N."/>
            <person name="Veneault-Fourrey C."/>
            <person name="LaButti K."/>
            <person name="Lindquist E.A."/>
            <person name="Lipzen A."/>
            <person name="Lundell T."/>
            <person name="Morin E."/>
            <person name="Murat C."/>
            <person name="Sun H."/>
            <person name="Tunlid A."/>
            <person name="Henrissat B."/>
            <person name="Grigoriev I.V."/>
            <person name="Hibbett D.S."/>
            <person name="Martin F."/>
            <person name="Nordberg H.P."/>
            <person name="Cantor M.N."/>
            <person name="Hua S.X."/>
        </authorList>
    </citation>
    <scope>NUCLEOTIDE SEQUENCE [LARGE SCALE GENOMIC DNA]</scope>
    <source>
        <strain evidence="1 2">F 1598</strain>
    </source>
</reference>
<dbReference type="EMBL" id="KN832972">
    <property type="protein sequence ID" value="KIM90660.1"/>
    <property type="molecule type" value="Genomic_DNA"/>
</dbReference>
<gene>
    <name evidence="1" type="ORF">PILCRDRAFT_811112</name>
</gene>
<dbReference type="HOGENOM" id="CLU_2400431_0_0_1"/>
<evidence type="ECO:0000313" key="1">
    <source>
        <dbReference type="EMBL" id="KIM90660.1"/>
    </source>
</evidence>
<accession>A0A0C3G325</accession>
<dbReference type="AlphaFoldDB" id="A0A0C3G325"/>
<proteinExistence type="predicted"/>